<gene>
    <name evidence="4" type="ORF">FSB_LOCUS690</name>
</gene>
<dbReference type="PROSITE" id="PS50142">
    <property type="entry name" value="RNASE_3_2"/>
    <property type="match status" value="1"/>
</dbReference>
<keyword evidence="1" id="KW-0378">Hydrolase</keyword>
<dbReference type="InterPro" id="IPR014720">
    <property type="entry name" value="dsRBD_dom"/>
</dbReference>
<accession>A0A2N9EDQ2</accession>
<dbReference type="SUPFAM" id="SSF54768">
    <property type="entry name" value="dsRNA-binding domain-like"/>
    <property type="match status" value="1"/>
</dbReference>
<organism evidence="4">
    <name type="scientific">Fagus sylvatica</name>
    <name type="common">Beechnut</name>
    <dbReference type="NCBI Taxonomy" id="28930"/>
    <lineage>
        <taxon>Eukaryota</taxon>
        <taxon>Viridiplantae</taxon>
        <taxon>Streptophyta</taxon>
        <taxon>Embryophyta</taxon>
        <taxon>Tracheophyta</taxon>
        <taxon>Spermatophyta</taxon>
        <taxon>Magnoliopsida</taxon>
        <taxon>eudicotyledons</taxon>
        <taxon>Gunneridae</taxon>
        <taxon>Pentapetalae</taxon>
        <taxon>rosids</taxon>
        <taxon>fabids</taxon>
        <taxon>Fagales</taxon>
        <taxon>Fagaceae</taxon>
        <taxon>Fagus</taxon>
    </lineage>
</organism>
<dbReference type="Gene3D" id="3.30.160.20">
    <property type="match status" value="1"/>
</dbReference>
<dbReference type="SMART" id="SM00535">
    <property type="entry name" value="RIBOc"/>
    <property type="match status" value="1"/>
</dbReference>
<dbReference type="AlphaFoldDB" id="A0A2N9EDQ2"/>
<dbReference type="Pfam" id="PF00636">
    <property type="entry name" value="Ribonuclease_3"/>
    <property type="match status" value="1"/>
</dbReference>
<dbReference type="Pfam" id="PF00035">
    <property type="entry name" value="dsrm"/>
    <property type="match status" value="1"/>
</dbReference>
<dbReference type="InterPro" id="IPR036389">
    <property type="entry name" value="RNase_III_sf"/>
</dbReference>
<dbReference type="InterPro" id="IPR000999">
    <property type="entry name" value="RNase_III_dom"/>
</dbReference>
<dbReference type="GO" id="GO:0030422">
    <property type="term" value="P:siRNA processing"/>
    <property type="evidence" value="ECO:0007669"/>
    <property type="project" value="TreeGrafter"/>
</dbReference>
<evidence type="ECO:0000259" key="3">
    <source>
        <dbReference type="PROSITE" id="PS50142"/>
    </source>
</evidence>
<dbReference type="PANTHER" id="PTHR14950:SF54">
    <property type="entry name" value="RNASE II-LIKE 1"/>
    <property type="match status" value="1"/>
</dbReference>
<keyword evidence="2" id="KW-0694">RNA-binding</keyword>
<evidence type="ECO:0000256" key="1">
    <source>
        <dbReference type="ARBA" id="ARBA00022801"/>
    </source>
</evidence>
<dbReference type="GO" id="GO:0003723">
    <property type="term" value="F:RNA binding"/>
    <property type="evidence" value="ECO:0007669"/>
    <property type="project" value="UniProtKB-KW"/>
</dbReference>
<dbReference type="Gene3D" id="1.10.1520.10">
    <property type="entry name" value="Ribonuclease III domain"/>
    <property type="match status" value="2"/>
</dbReference>
<dbReference type="GO" id="GO:0005634">
    <property type="term" value="C:nucleus"/>
    <property type="evidence" value="ECO:0007669"/>
    <property type="project" value="TreeGrafter"/>
</dbReference>
<feature type="domain" description="RNase III" evidence="3">
    <location>
        <begin position="1"/>
        <end position="131"/>
    </location>
</feature>
<reference evidence="4" key="1">
    <citation type="submission" date="2018-02" db="EMBL/GenBank/DDBJ databases">
        <authorList>
            <person name="Cohen D.B."/>
            <person name="Kent A.D."/>
        </authorList>
    </citation>
    <scope>NUCLEOTIDE SEQUENCE</scope>
</reference>
<dbReference type="GO" id="GO:0005737">
    <property type="term" value="C:cytoplasm"/>
    <property type="evidence" value="ECO:0007669"/>
    <property type="project" value="TreeGrafter"/>
</dbReference>
<dbReference type="CDD" id="cd00593">
    <property type="entry name" value="RIBOc"/>
    <property type="match status" value="1"/>
</dbReference>
<sequence>MNLEETVSEVVSEEPSLEEVELILGYEFKDKSLLLEAFTHVSFHNSDKYSEKQLTYLRSDNTDNEKLARVAFKCGLHRFLHHKKPMLEQQIQEFEKAMEDYPLHSHGLIVAPKILADVIEAAIGAVFIDSNSIETVWKVFKDVLEPFITLEKLGENPVVTLLEICQKNGLKFRFDTDSWENDQTAKVYIGDSLIGKAAYGKKDIAMNRAAKDALDKIESYFDCETMMSSMQVKEDPKSSIQVLCEEKNNEDERDKCPQ</sequence>
<evidence type="ECO:0000256" key="2">
    <source>
        <dbReference type="ARBA" id="ARBA00022884"/>
    </source>
</evidence>
<dbReference type="SUPFAM" id="SSF69065">
    <property type="entry name" value="RNase III domain-like"/>
    <property type="match status" value="1"/>
</dbReference>
<dbReference type="EMBL" id="OIVN01000025">
    <property type="protein sequence ID" value="SPC72808.1"/>
    <property type="molecule type" value="Genomic_DNA"/>
</dbReference>
<dbReference type="PANTHER" id="PTHR14950">
    <property type="entry name" value="DICER-RELATED"/>
    <property type="match status" value="1"/>
</dbReference>
<name>A0A2N9EDQ2_FAGSY</name>
<proteinExistence type="predicted"/>
<evidence type="ECO:0000313" key="4">
    <source>
        <dbReference type="EMBL" id="SPC72808.1"/>
    </source>
</evidence>
<protein>
    <recommendedName>
        <fullName evidence="3">RNase III domain-containing protein</fullName>
    </recommendedName>
</protein>
<dbReference type="GO" id="GO:0004525">
    <property type="term" value="F:ribonuclease III activity"/>
    <property type="evidence" value="ECO:0007669"/>
    <property type="project" value="InterPro"/>
</dbReference>